<dbReference type="SMART" id="SM00852">
    <property type="entry name" value="MoCF_biosynth"/>
    <property type="match status" value="2"/>
</dbReference>
<dbReference type="InterPro" id="IPR005111">
    <property type="entry name" value="MoeA_C_domain_IV"/>
</dbReference>
<dbReference type="GO" id="GO:0006777">
    <property type="term" value="P:Mo-molybdopterin cofactor biosynthetic process"/>
    <property type="evidence" value="ECO:0007669"/>
    <property type="project" value="UniProtKB-KW"/>
</dbReference>
<evidence type="ECO:0000256" key="5">
    <source>
        <dbReference type="ARBA" id="ARBA00022505"/>
    </source>
</evidence>
<dbReference type="Gene3D" id="2.170.190.11">
    <property type="entry name" value="Molybdopterin biosynthesis moea protein, domain 3"/>
    <property type="match status" value="1"/>
</dbReference>
<dbReference type="Pfam" id="PF09750">
    <property type="entry name" value="DRY_EERY"/>
    <property type="match status" value="1"/>
</dbReference>
<dbReference type="Gene3D" id="2.40.340.10">
    <property type="entry name" value="MoeA, C-terminal, domain IV"/>
    <property type="match status" value="1"/>
</dbReference>
<dbReference type="GO" id="GO:0097112">
    <property type="term" value="P:gamma-aminobutyric acid receptor clustering"/>
    <property type="evidence" value="ECO:0007669"/>
    <property type="project" value="TreeGrafter"/>
</dbReference>
<feature type="region of interest" description="Disordered" evidence="10">
    <location>
        <begin position="331"/>
        <end position="350"/>
    </location>
</feature>
<evidence type="ECO:0000313" key="14">
    <source>
        <dbReference type="Proteomes" id="UP000668214"/>
    </source>
</evidence>
<dbReference type="SUPFAM" id="SSF53218">
    <property type="entry name" value="Molybdenum cofactor biosynthesis proteins"/>
    <property type="match status" value="2"/>
</dbReference>
<dbReference type="InterPro" id="IPR001453">
    <property type="entry name" value="MoaB/Mog_dom"/>
</dbReference>
<dbReference type="GO" id="GO:0098970">
    <property type="term" value="P:postsynaptic neurotransmitter receptor diffusion trapping"/>
    <property type="evidence" value="ECO:0007669"/>
    <property type="project" value="TreeGrafter"/>
</dbReference>
<feature type="compositionally biased region" description="Basic residues" evidence="10">
    <location>
        <begin position="474"/>
        <end position="518"/>
    </location>
</feature>
<dbReference type="Pfam" id="PF03453">
    <property type="entry name" value="MoeA_N"/>
    <property type="match status" value="1"/>
</dbReference>
<comment type="caution">
    <text evidence="13">The sequence shown here is derived from an EMBL/GenBank/DDBJ whole genome shotgun (WGS) entry which is preliminary data.</text>
</comment>
<dbReference type="FunFam" id="3.40.980.10:FF:000001">
    <property type="entry name" value="Molybdopterin molybdenumtransferase"/>
    <property type="match status" value="1"/>
</dbReference>
<feature type="region of interest" description="Disordered" evidence="10">
    <location>
        <begin position="645"/>
        <end position="726"/>
    </location>
</feature>
<dbReference type="FunFam" id="3.40.980.10:FF:000002">
    <property type="entry name" value="Molybdopterin molybdenumtransferase"/>
    <property type="match status" value="1"/>
</dbReference>
<dbReference type="Pfam" id="PF03454">
    <property type="entry name" value="MoeA_C"/>
    <property type="match status" value="1"/>
</dbReference>
<feature type="compositionally biased region" description="Basic and acidic residues" evidence="10">
    <location>
        <begin position="253"/>
        <end position="263"/>
    </location>
</feature>
<evidence type="ECO:0000256" key="10">
    <source>
        <dbReference type="SAM" id="MobiDB-lite"/>
    </source>
</evidence>
<gene>
    <name evidence="13" type="primary">Cin</name>
    <name evidence="13" type="ORF">G6Z78_0003652</name>
</gene>
<dbReference type="GO" id="GO:0007529">
    <property type="term" value="P:establishment of synaptic specificity at neuromuscular junction"/>
    <property type="evidence" value="ECO:0007669"/>
    <property type="project" value="TreeGrafter"/>
</dbReference>
<comment type="similarity">
    <text evidence="3">In the N-terminal section; belongs to the MoaB/Mog family.</text>
</comment>
<dbReference type="EMBL" id="JAANIA010001449">
    <property type="protein sequence ID" value="KAG5320487.1"/>
    <property type="molecule type" value="Genomic_DNA"/>
</dbReference>
<feature type="non-terminal residue" evidence="13">
    <location>
        <position position="1354"/>
    </location>
</feature>
<dbReference type="InterPro" id="IPR036425">
    <property type="entry name" value="MoaB/Mog-like_dom_sf"/>
</dbReference>
<dbReference type="GO" id="GO:0005829">
    <property type="term" value="C:cytosol"/>
    <property type="evidence" value="ECO:0007669"/>
    <property type="project" value="TreeGrafter"/>
</dbReference>
<dbReference type="NCBIfam" id="TIGR00177">
    <property type="entry name" value="molyb_syn"/>
    <property type="match status" value="2"/>
</dbReference>
<dbReference type="InterPro" id="IPR036688">
    <property type="entry name" value="MoeA_C_domain_IV_sf"/>
</dbReference>
<dbReference type="GO" id="GO:0072579">
    <property type="term" value="P:glycine receptor clustering"/>
    <property type="evidence" value="ECO:0007669"/>
    <property type="project" value="TreeGrafter"/>
</dbReference>
<organism evidence="13 14">
    <name type="scientific">Pseudoatta argentina</name>
    <dbReference type="NCBI Taxonomy" id="621737"/>
    <lineage>
        <taxon>Eukaryota</taxon>
        <taxon>Metazoa</taxon>
        <taxon>Ecdysozoa</taxon>
        <taxon>Arthropoda</taxon>
        <taxon>Hexapoda</taxon>
        <taxon>Insecta</taxon>
        <taxon>Pterygota</taxon>
        <taxon>Neoptera</taxon>
        <taxon>Endopterygota</taxon>
        <taxon>Hymenoptera</taxon>
        <taxon>Apocrita</taxon>
        <taxon>Aculeata</taxon>
        <taxon>Formicoidea</taxon>
        <taxon>Formicidae</taxon>
        <taxon>Myrmicinae</taxon>
        <taxon>Pseudoatta</taxon>
    </lineage>
</organism>
<proteinExistence type="inferred from homology"/>
<comment type="pathway">
    <text evidence="2">Cofactor biosynthesis; molybdopterin biosynthesis.</text>
</comment>
<feature type="domain" description="MoaB/Mog" evidence="11">
    <location>
        <begin position="712"/>
        <end position="855"/>
    </location>
</feature>
<keyword evidence="7" id="KW-0479">Metal-binding</keyword>
<feature type="region of interest" description="Disordered" evidence="10">
    <location>
        <begin position="253"/>
        <end position="320"/>
    </location>
</feature>
<keyword evidence="5" id="KW-0500">Molybdenum</keyword>
<dbReference type="InterPro" id="IPR019147">
    <property type="entry name" value="SWAP_N_domain"/>
</dbReference>
<evidence type="ECO:0000256" key="6">
    <source>
        <dbReference type="ARBA" id="ARBA00022679"/>
    </source>
</evidence>
<feature type="compositionally biased region" description="Basic residues" evidence="10">
    <location>
        <begin position="645"/>
        <end position="655"/>
    </location>
</feature>
<evidence type="ECO:0000313" key="13">
    <source>
        <dbReference type="EMBL" id="KAG5320487.1"/>
    </source>
</evidence>
<sequence length="1354" mass="153266">MSFSVKKTGGRMWHEARKQEKKIRGMLVDYRRRAERRRDYYEKIKSDPTQFLQLHGRPCKIHLDPAIAAAGDSPANMMPWQGNDDNLIDRFDVRAHLDWIPEPMDTIDVDIALTSEDRHINYERYRIIVQNEFLGVTEEKFLHQIHLEEQFGSSTKLDAAKDKKKSANNAAIGYNYETEEPIPEPVKTIDSVISEEKGDDEDSDIDLDICVDVSQIEPSQAHEMNLVAQKYGLLGADYFSFLTQDFEEAETLRQARKQEEEKAMYSGRRSRRERRAFREKKMIGRVMSPPSYAARESPEYNPYRKSSSKSRSRSTSPVNAGQITYITSFGGEEETHGSTSHVSSSNSRKVNYSYLRRRRSDSPAFNDRTVSKKISKSRSRSCSRSVSRTKSYRTRDRKRSGSRMRSRRTRSRPRKYTRSRTRSRSRRSRTRSKSRSRCRSISRSRSRSLSRSRSRSRSHLKRSRSSSSNSISKSRSRSKSRNRSHSRDSYRKRRYSLSKSRSKSRSRSKSPSRSRSRSRSQSSCKRSRSDDNKMPALPRYYGRRGKSSSLELELSDNEEKSSPAAPKTPINTSVNKPKAGLSTNSGGGHKSLKITPQERLKKKMQVLLNRQYKADKKAEQLRIEKMEQQRQDREDEIREMSLKLRRKQRERRHRYEGHSSDTRSSMSRTPSPSRSPRHHTVRRDRRDTDGDRERDRDRDRERDRRDDRDRMSDTCASGEKIDESGPGLKAFISNAKNILQGDISCTAIVEDDETSIMKYLIQWSDENKADVILTTGGTGFSERDVTPEATKKVIHKETPGLSLEMLMSSLKITPMAVLSRAVCGIRHKTLIVNLPGSRKAAIECLTAIAPAIPHAVDLILDNKAKVKDTHNIVQHNIASCSHHVSCTNPMSFENVATRLRESSFPMISVAEALRIIRFESTKDVEVEIVNLKDAYGRILSGESIRSNCDLPPFRASIKDGYAVLASDGKGRRTVLCGVKAGTAVSRNSRRSTHARENNLKNFQPALVSLKSGTCVRVNTGAPIPDEATAVVQVEDTKLVSKSSDGTEEEEIEIMIEPKEGQDIRHIGCDIKKGSSVLNPFTRIGPVEIGLLAACGYKRVAVTLLPRIGILSTGDELQQPGEPLKPGQVYDSNRISLISLLKENGFDSLDFGIVTDNTMEMANKIGIALEKVDVLVTTGSVSMGDRDLLKPILENIFKATIHFGRVNMKPGKPTTFATCTILDKKKFILCLPGNPVSALVTAHLFLLPLVNELHFDASESIIMQAKLMSSYNLDPRPEYARAILKWNDKETLPMAYSTGNQISSKLLNCNDANALLMLPERTAEKEVLNEGDVVPARLISLKSPLKRIWINYTLD</sequence>
<evidence type="ECO:0000256" key="1">
    <source>
        <dbReference type="ARBA" id="ARBA00001946"/>
    </source>
</evidence>
<feature type="compositionally biased region" description="Low complexity" evidence="10">
    <location>
        <begin position="662"/>
        <end position="674"/>
    </location>
</feature>
<dbReference type="InterPro" id="IPR036135">
    <property type="entry name" value="MoeA_linker/N_sf"/>
</dbReference>
<dbReference type="GO" id="GO:0046872">
    <property type="term" value="F:metal ion binding"/>
    <property type="evidence" value="ECO:0007669"/>
    <property type="project" value="UniProtKB-KW"/>
</dbReference>
<feature type="compositionally biased region" description="Basic residues" evidence="10">
    <location>
        <begin position="390"/>
        <end position="464"/>
    </location>
</feature>
<dbReference type="PANTHER" id="PTHR10192">
    <property type="entry name" value="MOLYBDOPTERIN BIOSYNTHESIS PROTEIN"/>
    <property type="match status" value="1"/>
</dbReference>
<protein>
    <submittedName>
        <fullName evidence="13">CIN protein</fullName>
    </submittedName>
</protein>
<evidence type="ECO:0000256" key="3">
    <source>
        <dbReference type="ARBA" id="ARBA00007589"/>
    </source>
</evidence>
<dbReference type="UniPathway" id="UPA00344"/>
<feature type="domain" description="Suppressor of white apricot N-terminal" evidence="12">
    <location>
        <begin position="50"/>
        <end position="180"/>
    </location>
</feature>
<dbReference type="InterPro" id="IPR038987">
    <property type="entry name" value="MoeA-like"/>
</dbReference>
<name>A0A836EEE9_9HYME</name>
<dbReference type="SMART" id="SM01141">
    <property type="entry name" value="DRY_EERY"/>
    <property type="match status" value="1"/>
</dbReference>
<keyword evidence="6" id="KW-0808">Transferase</keyword>
<evidence type="ECO:0000259" key="11">
    <source>
        <dbReference type="SMART" id="SM00852"/>
    </source>
</evidence>
<feature type="compositionally biased region" description="Basic and acidic residues" evidence="10">
    <location>
        <begin position="684"/>
        <end position="712"/>
    </location>
</feature>
<reference evidence="13" key="1">
    <citation type="submission" date="2020-02" db="EMBL/GenBank/DDBJ databases">
        <title>Relaxed selection underlies rapid genomic changes in the transitions from sociality to social parasitism in ants.</title>
        <authorList>
            <person name="Bi X."/>
        </authorList>
    </citation>
    <scope>NUCLEOTIDE SEQUENCE</scope>
    <source>
        <strain evidence="13">BGI-DK2014c</strain>
        <tissue evidence="13">Whole body</tissue>
    </source>
</reference>
<feature type="compositionally biased region" description="Basic residues" evidence="10">
    <location>
        <begin position="371"/>
        <end position="381"/>
    </location>
</feature>
<evidence type="ECO:0000256" key="7">
    <source>
        <dbReference type="ARBA" id="ARBA00022723"/>
    </source>
</evidence>
<dbReference type="CDD" id="cd00887">
    <property type="entry name" value="MoeA"/>
    <property type="match status" value="1"/>
</dbReference>
<dbReference type="InterPro" id="IPR008284">
    <property type="entry name" value="MoCF_biosynth_CS"/>
</dbReference>
<dbReference type="GO" id="GO:0061599">
    <property type="term" value="F:molybdopterin molybdotransferase activity"/>
    <property type="evidence" value="ECO:0007669"/>
    <property type="project" value="TreeGrafter"/>
</dbReference>
<feature type="non-terminal residue" evidence="13">
    <location>
        <position position="1"/>
    </location>
</feature>
<dbReference type="Gene3D" id="3.40.980.10">
    <property type="entry name" value="MoaB/Mog-like domain"/>
    <property type="match status" value="2"/>
</dbReference>
<evidence type="ECO:0000256" key="9">
    <source>
        <dbReference type="ARBA" id="ARBA00023150"/>
    </source>
</evidence>
<dbReference type="Proteomes" id="UP000668214">
    <property type="component" value="Unassembled WGS sequence"/>
</dbReference>
<dbReference type="PROSITE" id="PS01078">
    <property type="entry name" value="MOCF_BIOSYNTHESIS_1"/>
    <property type="match status" value="1"/>
</dbReference>
<feature type="compositionally biased region" description="Low complexity" evidence="10">
    <location>
        <begin position="338"/>
        <end position="347"/>
    </location>
</feature>
<dbReference type="Pfam" id="PF00994">
    <property type="entry name" value="MoCF_biosynth"/>
    <property type="match status" value="2"/>
</dbReference>
<dbReference type="PANTHER" id="PTHR10192:SF5">
    <property type="entry name" value="GEPHYRIN"/>
    <property type="match status" value="1"/>
</dbReference>
<keyword evidence="14" id="KW-1185">Reference proteome</keyword>
<evidence type="ECO:0000256" key="4">
    <source>
        <dbReference type="ARBA" id="ARBA00008339"/>
    </source>
</evidence>
<feature type="region of interest" description="Disordered" evidence="10">
    <location>
        <begin position="363"/>
        <end position="599"/>
    </location>
</feature>
<accession>A0A836EEE9</accession>
<evidence type="ECO:0000256" key="2">
    <source>
        <dbReference type="ARBA" id="ARBA00005046"/>
    </source>
</evidence>
<dbReference type="CDD" id="cd00886">
    <property type="entry name" value="MogA_MoaB"/>
    <property type="match status" value="1"/>
</dbReference>
<keyword evidence="8" id="KW-0460">Magnesium</keyword>
<dbReference type="SUPFAM" id="SSF63867">
    <property type="entry name" value="MoeA C-terminal domain-like"/>
    <property type="match status" value="1"/>
</dbReference>
<dbReference type="SUPFAM" id="SSF63882">
    <property type="entry name" value="MoeA N-terminal region -like"/>
    <property type="match status" value="1"/>
</dbReference>
<dbReference type="GO" id="GO:0099634">
    <property type="term" value="C:postsynaptic specialization membrane"/>
    <property type="evidence" value="ECO:0007669"/>
    <property type="project" value="GOC"/>
</dbReference>
<dbReference type="GO" id="GO:0030425">
    <property type="term" value="C:dendrite"/>
    <property type="evidence" value="ECO:0007669"/>
    <property type="project" value="TreeGrafter"/>
</dbReference>
<dbReference type="Gene3D" id="3.90.105.10">
    <property type="entry name" value="Molybdopterin biosynthesis moea protein, domain 2"/>
    <property type="match status" value="1"/>
</dbReference>
<feature type="compositionally biased region" description="Basic residues" evidence="10">
    <location>
        <begin position="268"/>
        <end position="278"/>
    </location>
</feature>
<evidence type="ECO:0000256" key="8">
    <source>
        <dbReference type="ARBA" id="ARBA00022842"/>
    </source>
</evidence>
<comment type="similarity">
    <text evidence="4">In the C-terminal section; belongs to the MoeA family.</text>
</comment>
<evidence type="ECO:0000259" key="12">
    <source>
        <dbReference type="SMART" id="SM01141"/>
    </source>
</evidence>
<feature type="domain" description="MoaB/Mog" evidence="11">
    <location>
        <begin position="1108"/>
        <end position="1251"/>
    </location>
</feature>
<dbReference type="PROSITE" id="PS01079">
    <property type="entry name" value="MOCF_BIOSYNTHESIS_2"/>
    <property type="match status" value="1"/>
</dbReference>
<dbReference type="InterPro" id="IPR005110">
    <property type="entry name" value="MoeA_linker/N"/>
</dbReference>
<keyword evidence="9" id="KW-0501">Molybdenum cofactor biosynthesis</keyword>
<comment type="cofactor">
    <cofactor evidence="1">
        <name>Mg(2+)</name>
        <dbReference type="ChEBI" id="CHEBI:18420"/>
    </cofactor>
</comment>